<keyword evidence="3 11" id="KW-0808">Transferase</keyword>
<reference evidence="11 12" key="1">
    <citation type="submission" date="2019-01" db="EMBL/GenBank/DDBJ databases">
        <authorList>
            <consortium name="Pathogen Informatics"/>
        </authorList>
    </citation>
    <scope>NUCLEOTIDE SEQUENCE [LARGE SCALE GENOMIC DNA]</scope>
    <source>
        <strain evidence="11 12">NCTC10172</strain>
    </source>
</reference>
<dbReference type="KEGG" id="ahk:NCTC10172_00600"/>
<protein>
    <recommendedName>
        <fullName evidence="2">DNA polymerase III subunit delta</fullName>
        <ecNumber evidence="1">2.7.7.7</ecNumber>
    </recommendedName>
</protein>
<dbReference type="NCBIfam" id="TIGR01128">
    <property type="entry name" value="holA"/>
    <property type="match status" value="1"/>
</dbReference>
<dbReference type="GO" id="GO:0003887">
    <property type="term" value="F:DNA-directed DNA polymerase activity"/>
    <property type="evidence" value="ECO:0007669"/>
    <property type="project" value="UniProtKB-KW"/>
</dbReference>
<dbReference type="Proteomes" id="UP000290909">
    <property type="component" value="Chromosome"/>
</dbReference>
<dbReference type="AlphaFoldDB" id="A0A449BJL1"/>
<evidence type="ECO:0000313" key="12">
    <source>
        <dbReference type="Proteomes" id="UP000290909"/>
    </source>
</evidence>
<feature type="domain" description="DNA polymerase III delta N-terminal" evidence="9">
    <location>
        <begin position="5"/>
        <end position="116"/>
    </location>
</feature>
<keyword evidence="12" id="KW-1185">Reference proteome</keyword>
<keyword evidence="5" id="KW-0235">DNA replication</keyword>
<dbReference type="InterPro" id="IPR005790">
    <property type="entry name" value="DNA_polIII_delta"/>
</dbReference>
<evidence type="ECO:0000256" key="4">
    <source>
        <dbReference type="ARBA" id="ARBA00022695"/>
    </source>
</evidence>
<accession>A0A449BJL1</accession>
<dbReference type="EC" id="2.7.7.7" evidence="1"/>
<dbReference type="EMBL" id="LR215050">
    <property type="protein sequence ID" value="VEU82583.1"/>
    <property type="molecule type" value="Genomic_DNA"/>
</dbReference>
<dbReference type="InterPro" id="IPR008921">
    <property type="entry name" value="DNA_pol3_clamp-load_cplx_C"/>
</dbReference>
<dbReference type="STRING" id="1408416.GCA_000702765_00884"/>
<dbReference type="InterPro" id="IPR010372">
    <property type="entry name" value="DNA_pol3_delta_N"/>
</dbReference>
<evidence type="ECO:0000256" key="2">
    <source>
        <dbReference type="ARBA" id="ARBA00017703"/>
    </source>
</evidence>
<dbReference type="InterPro" id="IPR048466">
    <property type="entry name" value="DNA_pol3_delta-like_C"/>
</dbReference>
<sequence>MERIYLLVGDSDYLVNGKIKYYQKESNIDEFNIITYDAEELELSDLVQELFTVSFFSQSKMVIVNHAEHLNKYAKEDLKDLIKYIENPSEDIVLVFAAKAMDETHAIYDALSKHAYIDQIKSFDSTQLPKYIEEQFLMDGYTIDKDAILELAIRTQNELYHLHQEIEKLKLFTIEEKRISRLEIEQLVSRSLEDNIFTFSTAFLKGDTRQYVAIYDDLMSSKMPPSTIFNHLFQTVNLIYQAYFFMKQGKSQEQIAQSLGISTGRAYYVIKEAKEQNMKRIEKTIKDLAKLDVLIKSGRQDEKLGFELLLLGNLKWI</sequence>
<dbReference type="PANTHER" id="PTHR34388">
    <property type="entry name" value="DNA POLYMERASE III SUBUNIT DELTA"/>
    <property type="match status" value="1"/>
</dbReference>
<dbReference type="SUPFAM" id="SSF52540">
    <property type="entry name" value="P-loop containing nucleoside triphosphate hydrolases"/>
    <property type="match status" value="1"/>
</dbReference>
<dbReference type="SUPFAM" id="SSF48019">
    <property type="entry name" value="post-AAA+ oligomerization domain-like"/>
    <property type="match status" value="1"/>
</dbReference>
<keyword evidence="6 11" id="KW-0239">DNA-directed DNA polymerase</keyword>
<evidence type="ECO:0000256" key="6">
    <source>
        <dbReference type="ARBA" id="ARBA00022932"/>
    </source>
</evidence>
<dbReference type="GO" id="GO:0006261">
    <property type="term" value="P:DNA-templated DNA replication"/>
    <property type="evidence" value="ECO:0007669"/>
    <property type="project" value="TreeGrafter"/>
</dbReference>
<gene>
    <name evidence="11" type="primary">holA</name>
    <name evidence="11" type="ORF">NCTC10172_00600</name>
</gene>
<evidence type="ECO:0000256" key="7">
    <source>
        <dbReference type="ARBA" id="ARBA00034754"/>
    </source>
</evidence>
<feature type="domain" description="DNA polymerase III delta subunit-like C-terminal" evidence="10">
    <location>
        <begin position="193"/>
        <end position="311"/>
    </location>
</feature>
<dbReference type="PANTHER" id="PTHR34388:SF1">
    <property type="entry name" value="DNA POLYMERASE III SUBUNIT DELTA"/>
    <property type="match status" value="1"/>
</dbReference>
<dbReference type="InterPro" id="IPR027417">
    <property type="entry name" value="P-loop_NTPase"/>
</dbReference>
<dbReference type="Gene3D" id="1.10.8.60">
    <property type="match status" value="1"/>
</dbReference>
<evidence type="ECO:0000256" key="5">
    <source>
        <dbReference type="ARBA" id="ARBA00022705"/>
    </source>
</evidence>
<keyword evidence="4 11" id="KW-0548">Nucleotidyltransferase</keyword>
<proteinExistence type="inferred from homology"/>
<dbReference type="Gene3D" id="1.20.272.10">
    <property type="match status" value="1"/>
</dbReference>
<organism evidence="11 12">
    <name type="scientific">Acholeplasma hippikon</name>
    <dbReference type="NCBI Taxonomy" id="264636"/>
    <lineage>
        <taxon>Bacteria</taxon>
        <taxon>Bacillati</taxon>
        <taxon>Mycoplasmatota</taxon>
        <taxon>Mollicutes</taxon>
        <taxon>Acholeplasmatales</taxon>
        <taxon>Acholeplasmataceae</taxon>
        <taxon>Acholeplasma</taxon>
    </lineage>
</organism>
<evidence type="ECO:0000256" key="3">
    <source>
        <dbReference type="ARBA" id="ARBA00022679"/>
    </source>
</evidence>
<evidence type="ECO:0000256" key="8">
    <source>
        <dbReference type="ARBA" id="ARBA00049244"/>
    </source>
</evidence>
<dbReference type="Pfam" id="PF21694">
    <property type="entry name" value="DNA_pol3_delta_C"/>
    <property type="match status" value="1"/>
</dbReference>
<dbReference type="GO" id="GO:0009360">
    <property type="term" value="C:DNA polymerase III complex"/>
    <property type="evidence" value="ECO:0007669"/>
    <property type="project" value="InterPro"/>
</dbReference>
<evidence type="ECO:0000313" key="11">
    <source>
        <dbReference type="EMBL" id="VEU82583.1"/>
    </source>
</evidence>
<dbReference type="Pfam" id="PF06144">
    <property type="entry name" value="DNA_pol3_delta"/>
    <property type="match status" value="1"/>
</dbReference>
<evidence type="ECO:0000259" key="9">
    <source>
        <dbReference type="Pfam" id="PF06144"/>
    </source>
</evidence>
<comment type="similarity">
    <text evidence="7">Belongs to the DNA polymerase HolA subunit family.</text>
</comment>
<name>A0A449BJL1_9MOLU</name>
<dbReference type="GO" id="GO:0003677">
    <property type="term" value="F:DNA binding"/>
    <property type="evidence" value="ECO:0007669"/>
    <property type="project" value="InterPro"/>
</dbReference>
<dbReference type="Gene3D" id="3.40.50.300">
    <property type="entry name" value="P-loop containing nucleotide triphosphate hydrolases"/>
    <property type="match status" value="1"/>
</dbReference>
<comment type="catalytic activity">
    <reaction evidence="8">
        <text>DNA(n) + a 2'-deoxyribonucleoside 5'-triphosphate = DNA(n+1) + diphosphate</text>
        <dbReference type="Rhea" id="RHEA:22508"/>
        <dbReference type="Rhea" id="RHEA-COMP:17339"/>
        <dbReference type="Rhea" id="RHEA-COMP:17340"/>
        <dbReference type="ChEBI" id="CHEBI:33019"/>
        <dbReference type="ChEBI" id="CHEBI:61560"/>
        <dbReference type="ChEBI" id="CHEBI:173112"/>
        <dbReference type="EC" id="2.7.7.7"/>
    </reaction>
</comment>
<evidence type="ECO:0000259" key="10">
    <source>
        <dbReference type="Pfam" id="PF21694"/>
    </source>
</evidence>
<evidence type="ECO:0000256" key="1">
    <source>
        <dbReference type="ARBA" id="ARBA00012417"/>
    </source>
</evidence>